<comment type="caution">
    <text evidence="2">The sequence shown here is derived from an EMBL/GenBank/DDBJ whole genome shotgun (WGS) entry which is preliminary data.</text>
</comment>
<keyword evidence="1" id="KW-0812">Transmembrane</keyword>
<feature type="transmembrane region" description="Helical" evidence="1">
    <location>
        <begin position="12"/>
        <end position="30"/>
    </location>
</feature>
<reference evidence="2 3" key="1">
    <citation type="submission" date="2019-01" db="EMBL/GenBank/DDBJ databases">
        <title>Bacillus sp. M5HDSG1-1, whole genome shotgun sequence.</title>
        <authorList>
            <person name="Tuo L."/>
        </authorList>
    </citation>
    <scope>NUCLEOTIDE SEQUENCE [LARGE SCALE GENOMIC DNA]</scope>
    <source>
        <strain evidence="2 3">M5HDSG1-1</strain>
    </source>
</reference>
<evidence type="ECO:0000313" key="3">
    <source>
        <dbReference type="Proteomes" id="UP000288024"/>
    </source>
</evidence>
<keyword evidence="3" id="KW-1185">Reference proteome</keyword>
<evidence type="ECO:0000313" key="2">
    <source>
        <dbReference type="EMBL" id="RVT56612.1"/>
    </source>
</evidence>
<evidence type="ECO:0000256" key="1">
    <source>
        <dbReference type="SAM" id="Phobius"/>
    </source>
</evidence>
<feature type="transmembrane region" description="Helical" evidence="1">
    <location>
        <begin position="61"/>
        <end position="79"/>
    </location>
</feature>
<dbReference type="Proteomes" id="UP000288024">
    <property type="component" value="Unassembled WGS sequence"/>
</dbReference>
<dbReference type="EMBL" id="RZTZ01000024">
    <property type="protein sequence ID" value="RVT56612.1"/>
    <property type="molecule type" value="Genomic_DNA"/>
</dbReference>
<keyword evidence="1" id="KW-0472">Membrane</keyword>
<accession>A0A3S2W0L1</accession>
<organism evidence="2 3">
    <name type="scientific">Niallia taxi</name>
    <dbReference type="NCBI Taxonomy" id="2499688"/>
    <lineage>
        <taxon>Bacteria</taxon>
        <taxon>Bacillati</taxon>
        <taxon>Bacillota</taxon>
        <taxon>Bacilli</taxon>
        <taxon>Bacillales</taxon>
        <taxon>Bacillaceae</taxon>
        <taxon>Niallia</taxon>
    </lineage>
</organism>
<protein>
    <submittedName>
        <fullName evidence="2">Uncharacterized protein</fullName>
    </submittedName>
</protein>
<feature type="transmembrane region" description="Helical" evidence="1">
    <location>
        <begin position="39"/>
        <end position="55"/>
    </location>
</feature>
<sequence>MTTPWYLKEKVLFGICFLVPPIAYIIIIGNKKKLARKRYLEYLTLATMMVSIWLLKFTPAPIRITVLLTIIFILLYRRIKKTKKK</sequence>
<dbReference type="AlphaFoldDB" id="A0A3S2W0L1"/>
<dbReference type="RefSeq" id="WP_127742682.1">
    <property type="nucleotide sequence ID" value="NZ_JBCMXX010000012.1"/>
</dbReference>
<proteinExistence type="predicted"/>
<keyword evidence="1" id="KW-1133">Transmembrane helix</keyword>
<gene>
    <name evidence="2" type="ORF">EM808_26895</name>
</gene>
<name>A0A3S2W0L1_9BACI</name>